<proteinExistence type="predicted"/>
<dbReference type="GeneID" id="76995169"/>
<organism evidence="2 3">
    <name type="scientific">Paenibacillus thiaminolyticus</name>
    <name type="common">Bacillus thiaminolyticus</name>
    <dbReference type="NCBI Taxonomy" id="49283"/>
    <lineage>
        <taxon>Bacteria</taxon>
        <taxon>Bacillati</taxon>
        <taxon>Bacillota</taxon>
        <taxon>Bacilli</taxon>
        <taxon>Bacillales</taxon>
        <taxon>Paenibacillaceae</taxon>
        <taxon>Paenibacillus</taxon>
    </lineage>
</organism>
<evidence type="ECO:0000313" key="1">
    <source>
        <dbReference type="EMBL" id="MCY9608757.1"/>
    </source>
</evidence>
<evidence type="ECO:0000313" key="4">
    <source>
        <dbReference type="Proteomes" id="UP001209276"/>
    </source>
</evidence>
<evidence type="ECO:0000313" key="2">
    <source>
        <dbReference type="EMBL" id="QDM42778.1"/>
    </source>
</evidence>
<keyword evidence="4" id="KW-1185">Reference proteome</keyword>
<accession>A0AAP9DRC4</accession>
<sequence length="65" mass="6932">MEGIPVYGTVSIGTIDLREPMLGGATEHSLKVGKEGVTGTGWLAPQAIVSYEIPQPYIRTPFLST</sequence>
<evidence type="ECO:0000313" key="3">
    <source>
        <dbReference type="Proteomes" id="UP000315377"/>
    </source>
</evidence>
<dbReference type="EMBL" id="JAMDMM010000029">
    <property type="protein sequence ID" value="MCY9608757.1"/>
    <property type="molecule type" value="Genomic_DNA"/>
</dbReference>
<dbReference type="Proteomes" id="UP001209276">
    <property type="component" value="Unassembled WGS sequence"/>
</dbReference>
<dbReference type="Proteomes" id="UP000315377">
    <property type="component" value="Chromosome"/>
</dbReference>
<gene>
    <name evidence="2" type="ORF">FLT43_04175</name>
    <name evidence="1" type="ORF">M5W83_16560</name>
</gene>
<dbReference type="AlphaFoldDB" id="A0AAP9DRC4"/>
<reference evidence="1 4" key="2">
    <citation type="submission" date="2022-05" db="EMBL/GenBank/DDBJ databases">
        <title>Genome Sequencing of Bee-Associated Microbes.</title>
        <authorList>
            <person name="Dunlap C."/>
        </authorList>
    </citation>
    <scope>NUCLEOTIDE SEQUENCE [LARGE SCALE GENOMIC DNA]</scope>
    <source>
        <strain evidence="1 4">NRRL B-14613</strain>
    </source>
</reference>
<reference evidence="2 3" key="1">
    <citation type="submission" date="2019-07" db="EMBL/GenBank/DDBJ databases">
        <title>Paenibacillus thiaminolyticus NRRL B-4156.</title>
        <authorList>
            <person name="Hehnly C."/>
            <person name="Zhang L."/>
        </authorList>
    </citation>
    <scope>NUCLEOTIDE SEQUENCE [LARGE SCALE GENOMIC DNA]</scope>
    <source>
        <strain evidence="2 3">NRRL B-4156</strain>
    </source>
</reference>
<name>A0AAP9DRC4_PANTH</name>
<protein>
    <submittedName>
        <fullName evidence="2">Uncharacterized protein</fullName>
    </submittedName>
</protein>
<dbReference type="EMBL" id="CP041405">
    <property type="protein sequence ID" value="QDM42778.1"/>
    <property type="molecule type" value="Genomic_DNA"/>
</dbReference>
<dbReference type="RefSeq" id="WP_127510893.1">
    <property type="nucleotide sequence ID" value="NZ_CABMNB010000022.1"/>
</dbReference>